<evidence type="ECO:0000313" key="5">
    <source>
        <dbReference type="EMBL" id="KAF0306151.1"/>
    </source>
</evidence>
<proteinExistence type="predicted"/>
<dbReference type="InterPro" id="IPR000467">
    <property type="entry name" value="G_patch_dom"/>
</dbReference>
<dbReference type="AlphaFoldDB" id="A0A6A4WVM1"/>
<dbReference type="Proteomes" id="UP000440578">
    <property type="component" value="Unassembled WGS sequence"/>
</dbReference>
<dbReference type="EMBL" id="VIIS01000686">
    <property type="protein sequence ID" value="KAF0306151.1"/>
    <property type="molecule type" value="Genomic_DNA"/>
</dbReference>
<dbReference type="PROSITE" id="PS50174">
    <property type="entry name" value="G_PATCH"/>
    <property type="match status" value="1"/>
</dbReference>
<dbReference type="InterPro" id="IPR001374">
    <property type="entry name" value="R3H_dom"/>
</dbReference>
<protein>
    <submittedName>
        <fullName evidence="5">NF-kappa-B-repressing factor</fullName>
    </submittedName>
</protein>
<feature type="domain" description="R3H" evidence="3">
    <location>
        <begin position="297"/>
        <end position="361"/>
    </location>
</feature>
<dbReference type="Pfam" id="PF01424">
    <property type="entry name" value="R3H"/>
    <property type="match status" value="1"/>
</dbReference>
<dbReference type="InterPro" id="IPR036867">
    <property type="entry name" value="R3H_dom_sf"/>
</dbReference>
<sequence>MAHPTDWDVEQYRNEHEPPEHWRLCRAFILAHKSDYPEARLVCLAQCFANMEFLGCRYPDETMQLVRELSAGIADDYRREKQKKIQRTFVRASDAAEAKVARKRISYDTDGGPSAKSYRLCDDKPVGNSAAFILVEYGDVSVDANPVNRLMCSSGFCKVPVKFDMVGDVCECRVGGDHVGTGRRPEGTSNSAKGSGAKTAKTLAAAEALATLQGQCYTIRLKTKILAEEDVARGELVAAEGEAAQKVADGVGGKLLAMMGWTGGGLGKQKQGITEPVRLEEVVGRQGLGSEKRTVTREFKDKTELRLRAYASKFQERDLSFSNEFSNEERKEIHSIAHRFGLKSKSYGKGEERFLVVSHKFNPYHLLQYLLATGGQTDKYELIPPKTEQSSREDSSTAEKVSSVICLT</sequence>
<reference evidence="5 6" key="1">
    <citation type="submission" date="2019-07" db="EMBL/GenBank/DDBJ databases">
        <title>Draft genome assembly of a fouling barnacle, Amphibalanus amphitrite (Darwin, 1854): The first reference genome for Thecostraca.</title>
        <authorList>
            <person name="Kim W."/>
        </authorList>
    </citation>
    <scope>NUCLEOTIDE SEQUENCE [LARGE SCALE GENOMIC DNA]</scope>
    <source>
        <strain evidence="5">SNU_AA5</strain>
        <tissue evidence="5">Soma without cirri and trophi</tissue>
    </source>
</reference>
<feature type="domain" description="XRN2-binding (XTBD)" evidence="4">
    <location>
        <begin position="9"/>
        <end position="93"/>
    </location>
</feature>
<comment type="caution">
    <text evidence="5">The sequence shown here is derived from an EMBL/GenBank/DDBJ whole genome shotgun (WGS) entry which is preliminary data.</text>
</comment>
<organism evidence="5 6">
    <name type="scientific">Amphibalanus amphitrite</name>
    <name type="common">Striped barnacle</name>
    <name type="synonym">Balanus amphitrite</name>
    <dbReference type="NCBI Taxonomy" id="1232801"/>
    <lineage>
        <taxon>Eukaryota</taxon>
        <taxon>Metazoa</taxon>
        <taxon>Ecdysozoa</taxon>
        <taxon>Arthropoda</taxon>
        <taxon>Crustacea</taxon>
        <taxon>Multicrustacea</taxon>
        <taxon>Cirripedia</taxon>
        <taxon>Thoracica</taxon>
        <taxon>Thoracicalcarea</taxon>
        <taxon>Balanomorpha</taxon>
        <taxon>Balanoidea</taxon>
        <taxon>Balanidae</taxon>
        <taxon>Amphibalaninae</taxon>
        <taxon>Amphibalanus</taxon>
    </lineage>
</organism>
<dbReference type="Pfam" id="PF01585">
    <property type="entry name" value="G-patch"/>
    <property type="match status" value="1"/>
</dbReference>
<gene>
    <name evidence="5" type="primary">NKRF</name>
    <name evidence="5" type="ORF">FJT64_022290</name>
</gene>
<dbReference type="Pfam" id="PF11952">
    <property type="entry name" value="XTBD"/>
    <property type="match status" value="1"/>
</dbReference>
<evidence type="ECO:0000256" key="1">
    <source>
        <dbReference type="SAM" id="MobiDB-lite"/>
    </source>
</evidence>
<evidence type="ECO:0000259" key="2">
    <source>
        <dbReference type="PROSITE" id="PS50174"/>
    </source>
</evidence>
<dbReference type="PROSITE" id="PS51827">
    <property type="entry name" value="XTBD"/>
    <property type="match status" value="1"/>
</dbReference>
<dbReference type="Gene3D" id="3.30.1370.50">
    <property type="entry name" value="R3H-like domain"/>
    <property type="match status" value="1"/>
</dbReference>
<evidence type="ECO:0000259" key="3">
    <source>
        <dbReference type="PROSITE" id="PS51061"/>
    </source>
</evidence>
<dbReference type="GO" id="GO:0003676">
    <property type="term" value="F:nucleic acid binding"/>
    <property type="evidence" value="ECO:0007669"/>
    <property type="project" value="UniProtKB-UniRule"/>
</dbReference>
<dbReference type="SMART" id="SM00393">
    <property type="entry name" value="R3H"/>
    <property type="match status" value="1"/>
</dbReference>
<name>A0A6A4WVM1_AMPAM</name>
<evidence type="ECO:0000313" key="6">
    <source>
        <dbReference type="Proteomes" id="UP000440578"/>
    </source>
</evidence>
<dbReference type="OrthoDB" id="2359216at2759"/>
<accession>A0A6A4WVM1</accession>
<keyword evidence="6" id="KW-1185">Reference proteome</keyword>
<dbReference type="SMART" id="SM00443">
    <property type="entry name" value="G_patch"/>
    <property type="match status" value="1"/>
</dbReference>
<dbReference type="PANTHER" id="PTHR48430">
    <property type="entry name" value="PARTNER OF XRN-2 PROTEIN 1"/>
    <property type="match status" value="1"/>
</dbReference>
<dbReference type="PANTHER" id="PTHR48430:SF1">
    <property type="entry name" value="PARTNER OF XRN-2 PROTEIN 1"/>
    <property type="match status" value="1"/>
</dbReference>
<feature type="region of interest" description="Disordered" evidence="1">
    <location>
        <begin position="385"/>
        <end position="408"/>
    </location>
</feature>
<feature type="domain" description="G-patch" evidence="2">
    <location>
        <begin position="248"/>
        <end position="293"/>
    </location>
</feature>
<dbReference type="InterPro" id="IPR021859">
    <property type="entry name" value="XTBD"/>
</dbReference>
<evidence type="ECO:0000259" key="4">
    <source>
        <dbReference type="PROSITE" id="PS51827"/>
    </source>
</evidence>
<dbReference type="PROSITE" id="PS51061">
    <property type="entry name" value="R3H"/>
    <property type="match status" value="1"/>
</dbReference>
<dbReference type="SUPFAM" id="SSF82708">
    <property type="entry name" value="R3H domain"/>
    <property type="match status" value="1"/>
</dbReference>